<sequence length="234" mass="26519">MYSAYLQEYLEDLTHIAGIEPGTVTLLDETLACFLGIFSRSLGADIHPAEDLLKASIRLLLLDEGISRLPQEEQLNGIHYLIGMGFEQTGELLARIKSSNGNQVVQDTPLDDDHWYRMTLALLHYLAGGHRVQALAVMRRIESITASIINDPSGDEYQRSLEILQRIYSGDLPDSVESEEDPWYQLAFQSREPSNIQERRIQRLATKIQVRRNVVLESLGQEDSPAWLSQRLDV</sequence>
<reference evidence="1" key="1">
    <citation type="journal article" date="2015" name="Nature">
        <title>Complex archaea that bridge the gap between prokaryotes and eukaryotes.</title>
        <authorList>
            <person name="Spang A."/>
            <person name="Saw J.H."/>
            <person name="Jorgensen S.L."/>
            <person name="Zaremba-Niedzwiedzka K."/>
            <person name="Martijn J."/>
            <person name="Lind A.E."/>
            <person name="van Eijk R."/>
            <person name="Schleper C."/>
            <person name="Guy L."/>
            <person name="Ettema T.J."/>
        </authorList>
    </citation>
    <scope>NUCLEOTIDE SEQUENCE</scope>
</reference>
<gene>
    <name evidence="1" type="ORF">LCGC14_2028510</name>
</gene>
<dbReference type="AlphaFoldDB" id="A0A0F9EVG5"/>
<feature type="non-terminal residue" evidence="1">
    <location>
        <position position="234"/>
    </location>
</feature>
<protein>
    <submittedName>
        <fullName evidence="1">Uncharacterized protein</fullName>
    </submittedName>
</protein>
<comment type="caution">
    <text evidence="1">The sequence shown here is derived from an EMBL/GenBank/DDBJ whole genome shotgun (WGS) entry which is preliminary data.</text>
</comment>
<name>A0A0F9EVG5_9ZZZZ</name>
<accession>A0A0F9EVG5</accession>
<organism evidence="1">
    <name type="scientific">marine sediment metagenome</name>
    <dbReference type="NCBI Taxonomy" id="412755"/>
    <lineage>
        <taxon>unclassified sequences</taxon>
        <taxon>metagenomes</taxon>
        <taxon>ecological metagenomes</taxon>
    </lineage>
</organism>
<proteinExistence type="predicted"/>
<dbReference type="EMBL" id="LAZR01023569">
    <property type="protein sequence ID" value="KKL78069.1"/>
    <property type="molecule type" value="Genomic_DNA"/>
</dbReference>
<evidence type="ECO:0000313" key="1">
    <source>
        <dbReference type="EMBL" id="KKL78069.1"/>
    </source>
</evidence>